<comment type="similarity">
    <text evidence="2">Belongs to the glycosyltransferase 47 family.</text>
</comment>
<evidence type="ECO:0000313" key="8">
    <source>
        <dbReference type="Proteomes" id="UP001244341"/>
    </source>
</evidence>
<proteinExistence type="inferred from homology"/>
<evidence type="ECO:0000256" key="4">
    <source>
        <dbReference type="PROSITE-ProRule" id="PRU00076"/>
    </source>
</evidence>
<evidence type="ECO:0000256" key="2">
    <source>
        <dbReference type="ARBA" id="ARBA00010271"/>
    </source>
</evidence>
<comment type="caution">
    <text evidence="4">Lacks conserved residue(s) required for the propagation of feature annotation.</text>
</comment>
<feature type="compositionally biased region" description="Basic and acidic residues" evidence="5">
    <location>
        <begin position="240"/>
        <end position="258"/>
    </location>
</feature>
<comment type="subcellular location">
    <subcellularLocation>
        <location evidence="1">Golgi apparatus membrane</location>
        <topology evidence="1">Single-pass type II membrane protein</topology>
    </subcellularLocation>
</comment>
<keyword evidence="4" id="KW-1015">Disulfide bond</keyword>
<evidence type="ECO:0000256" key="1">
    <source>
        <dbReference type="ARBA" id="ARBA00004323"/>
    </source>
</evidence>
<dbReference type="NCBIfam" id="TIGR01444">
    <property type="entry name" value="fkbM_fam"/>
    <property type="match status" value="1"/>
</dbReference>
<dbReference type="Pfam" id="PF23106">
    <property type="entry name" value="EGF_Teneurin"/>
    <property type="match status" value="1"/>
</dbReference>
<feature type="disulfide bond" evidence="4">
    <location>
        <begin position="17"/>
        <end position="27"/>
    </location>
</feature>
<dbReference type="PANTHER" id="PTHR11062">
    <property type="entry name" value="EXOSTOSIN HEPARAN SULFATE GLYCOSYLTRANSFERASE -RELATED"/>
    <property type="match status" value="1"/>
</dbReference>
<dbReference type="InterPro" id="IPR006342">
    <property type="entry name" value="FkbM_mtfrase"/>
</dbReference>
<keyword evidence="4" id="KW-0245">EGF-like domain</keyword>
<dbReference type="PANTHER" id="PTHR11062:SF268">
    <property type="entry name" value="FAMILY PROTEIN, PUTATIVE, EXPRESSED-RELATED"/>
    <property type="match status" value="1"/>
</dbReference>
<dbReference type="InterPro" id="IPR000742">
    <property type="entry name" value="EGF"/>
</dbReference>
<dbReference type="Pfam" id="PF05050">
    <property type="entry name" value="Methyltransf_21"/>
    <property type="match status" value="1"/>
</dbReference>
<evidence type="ECO:0000313" key="7">
    <source>
        <dbReference type="EMBL" id="WIA14042.1"/>
    </source>
</evidence>
<dbReference type="Gene3D" id="2.10.25.10">
    <property type="entry name" value="Laminin"/>
    <property type="match status" value="1"/>
</dbReference>
<evidence type="ECO:0000259" key="6">
    <source>
        <dbReference type="PROSITE" id="PS50026"/>
    </source>
</evidence>
<keyword evidence="8" id="KW-1185">Reference proteome</keyword>
<dbReference type="PROSITE" id="PS00022">
    <property type="entry name" value="EGF_1"/>
    <property type="match status" value="1"/>
</dbReference>
<accession>A0ABY8U0N1</accession>
<feature type="disulfide bond" evidence="4">
    <location>
        <begin position="36"/>
        <end position="45"/>
    </location>
</feature>
<feature type="region of interest" description="Disordered" evidence="5">
    <location>
        <begin position="236"/>
        <end position="286"/>
    </location>
</feature>
<dbReference type="Proteomes" id="UP001244341">
    <property type="component" value="Chromosome 5b"/>
</dbReference>
<dbReference type="SUPFAM" id="SSF53335">
    <property type="entry name" value="S-adenosyl-L-methionine-dependent methyltransferases"/>
    <property type="match status" value="1"/>
</dbReference>
<gene>
    <name evidence="7" type="ORF">OEZ85_002598</name>
</gene>
<feature type="region of interest" description="Disordered" evidence="5">
    <location>
        <begin position="488"/>
        <end position="510"/>
    </location>
</feature>
<dbReference type="InterPro" id="IPR029063">
    <property type="entry name" value="SAM-dependent_MTases_sf"/>
</dbReference>
<dbReference type="InterPro" id="IPR040911">
    <property type="entry name" value="Exostosin_GT47"/>
</dbReference>
<sequence length="1300" mass="139100">MIPYIALKKPQIHNKPCPNGCSGRGVCNGDTGLCDCPAGVGGPDCASPDLRPCTNRYRADKASSTPASHIGPNKRDVNWTAPGWTQSRCAGVCDDATGICYCDGPHFGRVPAPQGSSAGSPPIRPGRLLHGNCQRLKSDDKGQALQWGTGGGMSYDDVYGAQGWCTVDTPRVRCSCDMDGVDGDLCQLVTETVCPNQCSGHGECLRGFCSCFEGWYGLDCGRLANASVLEAPATAAAEVNGKDGSNDKEQGLGQKDEGDSNLNSKSVSDKEGDEDEEGEGRGVSENEAAEIAGDAALEAEAALSADSPAGDEADAAAAAEQIEAAAAAAAAALPDHLRLLFDRPFLKNLVVDVWSTTTSAAEAAAAAAAGSATGPDGQFLQEEQQQQALINIAAHGGAADAAAAEVQAPPIPDIYFKPLHEAEEAAAAAVAQAKKRTTRHLTAAPEDQQQQQQQQQQEEEEEELRLQQLEEQLEAAVESARAAAAAAAAAATATSHADHQQQQQQQRSRQLLRHMWTGGGGRRGMISIAPKQETVTAAVQAWLSANTTATSPSSSSSSSSSKEASLAAALAAAGVQMGRLSSEADGVLLRHLVEQGLGEVPAGKARRPRIFVYDMPSRFVGRLLQYRPSKQTCTWRIFSKSNFSLYTTTESSSAWRYPLESHLHELLLQSPHRTLDPEEADFFYVPVYASCFMEAVAGWADAPWWGVQSRSMVKQGVAMYLDALSWVRTAYPYWNATRGANHIWLFSHDEGACWAPQEIYNASIILSQWGRLPAAAGGDDTRDGGGGMVNSSTSRWEYNFNKGDDKDDPAMPRGYQAAIGAHPCYTPGKDLVLPAFKPPPRFHASPFMGGDARSRDILALLRTDLGDARPPAFSGGLRQSLAKLAKDGRWKEQHRIWIGSEAELEGDASVLLARSRFCLVVPRDGWPGLFEDTVLHGCIPVVVSGGDMGAIAQPFSAVLRLSAAVLKVRPEELPNLPSILGGISEAQEAGFRRSIAKWWQRMAWLSHPMEAAVQNINKGLVQSVPVEFKGHNLTVVALSHDEYVGSHILRTRTPWQADLLGPLMDKVRPGSVVVDAGANMGDFAIFLAAATGPTGVVYAFEPQARMFQLVCTNMIINGLLHMVPMRNALSYEPGELHMSDKVTDGSAGGMEYKDADVNDKVTINYGGMRLGLGGETVPAITLDSMNLTDVSVIKVDIQGAEKLMFYGAQETIKRNLPVVAYESVEAGMATAVDAELQLPQHVKDFNVDTFLKSLGYTTQVFGSDNIGTPPANATAGGRRRMLQGGSRQRILAVPPNRRRQ</sequence>
<dbReference type="PROSITE" id="PS50026">
    <property type="entry name" value="EGF_3"/>
    <property type="match status" value="1"/>
</dbReference>
<reference evidence="7 8" key="1">
    <citation type="submission" date="2023-05" db="EMBL/GenBank/DDBJ databases">
        <title>A 100% complete, gapless, phased diploid assembly of the Scenedesmus obliquus UTEX 3031 genome.</title>
        <authorList>
            <person name="Biondi T.C."/>
            <person name="Hanschen E.R."/>
            <person name="Kwon T."/>
            <person name="Eng W."/>
            <person name="Kruse C.P.S."/>
            <person name="Koehler S.I."/>
            <person name="Kunde Y."/>
            <person name="Gleasner C.D."/>
            <person name="You Mak K.T."/>
            <person name="Polle J."/>
            <person name="Hovde B.T."/>
            <person name="Starkenburg S.R."/>
        </authorList>
    </citation>
    <scope>NUCLEOTIDE SEQUENCE [LARGE SCALE GENOMIC DNA]</scope>
    <source>
        <strain evidence="7 8">DOE0152z</strain>
    </source>
</reference>
<evidence type="ECO:0000256" key="3">
    <source>
        <dbReference type="ARBA" id="ARBA00023034"/>
    </source>
</evidence>
<dbReference type="InterPro" id="IPR004263">
    <property type="entry name" value="Exostosin"/>
</dbReference>
<dbReference type="EMBL" id="CP126212">
    <property type="protein sequence ID" value="WIA14042.1"/>
    <property type="molecule type" value="Genomic_DNA"/>
</dbReference>
<dbReference type="Pfam" id="PF03016">
    <property type="entry name" value="Exostosin_GT47"/>
    <property type="match status" value="1"/>
</dbReference>
<feature type="region of interest" description="Disordered" evidence="5">
    <location>
        <begin position="427"/>
        <end position="464"/>
    </location>
</feature>
<name>A0ABY8U0N1_TETOB</name>
<feature type="domain" description="EGF-like" evidence="6">
    <location>
        <begin position="13"/>
        <end position="46"/>
    </location>
</feature>
<keyword evidence="3" id="KW-0333">Golgi apparatus</keyword>
<feature type="compositionally biased region" description="Low complexity" evidence="5">
    <location>
        <begin position="488"/>
        <end position="509"/>
    </location>
</feature>
<dbReference type="Gene3D" id="3.40.50.150">
    <property type="entry name" value="Vaccinia Virus protein VP39"/>
    <property type="match status" value="1"/>
</dbReference>
<organism evidence="7 8">
    <name type="scientific">Tetradesmus obliquus</name>
    <name type="common">Green alga</name>
    <name type="synonym">Acutodesmus obliquus</name>
    <dbReference type="NCBI Taxonomy" id="3088"/>
    <lineage>
        <taxon>Eukaryota</taxon>
        <taxon>Viridiplantae</taxon>
        <taxon>Chlorophyta</taxon>
        <taxon>core chlorophytes</taxon>
        <taxon>Chlorophyceae</taxon>
        <taxon>CS clade</taxon>
        <taxon>Sphaeropleales</taxon>
        <taxon>Scenedesmaceae</taxon>
        <taxon>Tetradesmus</taxon>
    </lineage>
</organism>
<protein>
    <recommendedName>
        <fullName evidence="6">EGF-like domain-containing protein</fullName>
    </recommendedName>
</protein>
<evidence type="ECO:0000256" key="5">
    <source>
        <dbReference type="SAM" id="MobiDB-lite"/>
    </source>
</evidence>